<sequence>MSPSGSSDVLSPSRLLARLRLDPYVVALLCAAGVAALLPVRGAPAEVLGVAVKVAIGLLFFLYGTRLSPSAAWDGVRQWRLHGLVLLITYAVFPMLGLALGVLVPSVLAPELHLGVLFLCVLPSTVQSAITFTSVARGNVAAAICQASFSNVLGVFLTPLLAGLLVLSSGGGITPGALRDVVVLLLAPFAAGLLLRPVVGPRLRKHAGVLGLLDRGVILVVVYLAFSRGTAAGIWDRLSPRDIGVLLAVCAVLLTAVLLGTGLLGRWCGFARQDRVVLVLCGSNKSLASGLPMATVLFAGSANAGLIVLPLMLYHQMQLITCAWMARRFARSAEPAAEAVAPVAAAQLERGGR</sequence>
<keyword evidence="3" id="KW-1185">Reference proteome</keyword>
<dbReference type="Pfam" id="PF13593">
    <property type="entry name" value="SBF_like"/>
    <property type="match status" value="1"/>
</dbReference>
<feature type="transmembrane region" description="Helical" evidence="1">
    <location>
        <begin position="21"/>
        <end position="39"/>
    </location>
</feature>
<keyword evidence="1" id="KW-0472">Membrane</keyword>
<gene>
    <name evidence="2" type="ORF">AB8O55_22715</name>
</gene>
<keyword evidence="1" id="KW-1133">Transmembrane helix</keyword>
<name>A0ABV4CR15_9PSEU</name>
<dbReference type="PANTHER" id="PTHR18640">
    <property type="entry name" value="SOLUTE CARRIER FAMILY 10 MEMBER 7"/>
    <property type="match status" value="1"/>
</dbReference>
<dbReference type="EMBL" id="JBGEHV010000051">
    <property type="protein sequence ID" value="MEY8042236.1"/>
    <property type="molecule type" value="Genomic_DNA"/>
</dbReference>
<dbReference type="InterPro" id="IPR038770">
    <property type="entry name" value="Na+/solute_symporter_sf"/>
</dbReference>
<dbReference type="Gene3D" id="1.20.1530.20">
    <property type="match status" value="1"/>
</dbReference>
<accession>A0ABV4CR15</accession>
<evidence type="ECO:0000313" key="2">
    <source>
        <dbReference type="EMBL" id="MEY8042236.1"/>
    </source>
</evidence>
<feature type="transmembrane region" description="Helical" evidence="1">
    <location>
        <begin position="84"/>
        <end position="108"/>
    </location>
</feature>
<feature type="transmembrane region" description="Helical" evidence="1">
    <location>
        <begin position="176"/>
        <end position="195"/>
    </location>
</feature>
<reference evidence="2 3" key="1">
    <citation type="submission" date="2024-08" db="EMBL/GenBank/DDBJ databases">
        <title>Genome mining of Saccharopolyspora cebuensis PGLac3 from Nigerian medicinal plant.</title>
        <authorList>
            <person name="Ezeobiora C.E."/>
            <person name="Igbokwe N.H."/>
            <person name="Amin D.H."/>
            <person name="Mendie U.E."/>
        </authorList>
    </citation>
    <scope>NUCLEOTIDE SEQUENCE [LARGE SCALE GENOMIC DNA]</scope>
    <source>
        <strain evidence="2 3">PGLac3</strain>
    </source>
</reference>
<feature type="transmembrane region" description="Helical" evidence="1">
    <location>
        <begin position="148"/>
        <end position="170"/>
    </location>
</feature>
<evidence type="ECO:0000313" key="3">
    <source>
        <dbReference type="Proteomes" id="UP001564626"/>
    </source>
</evidence>
<feature type="transmembrane region" description="Helical" evidence="1">
    <location>
        <begin position="246"/>
        <end position="264"/>
    </location>
</feature>
<feature type="transmembrane region" description="Helical" evidence="1">
    <location>
        <begin position="276"/>
        <end position="298"/>
    </location>
</feature>
<dbReference type="RefSeq" id="WP_345361593.1">
    <property type="nucleotide sequence ID" value="NZ_BAABII010000005.1"/>
</dbReference>
<dbReference type="InterPro" id="IPR016833">
    <property type="entry name" value="Put_Na-Bile_cotransptr"/>
</dbReference>
<proteinExistence type="predicted"/>
<feature type="transmembrane region" description="Helical" evidence="1">
    <location>
        <begin position="114"/>
        <end position="136"/>
    </location>
</feature>
<keyword evidence="1" id="KW-0812">Transmembrane</keyword>
<dbReference type="PANTHER" id="PTHR18640:SF5">
    <property type="entry name" value="SODIUM_BILE ACID COTRANSPORTER 7"/>
    <property type="match status" value="1"/>
</dbReference>
<dbReference type="PIRSF" id="PIRSF026166">
    <property type="entry name" value="UCP026166"/>
    <property type="match status" value="1"/>
</dbReference>
<protein>
    <submittedName>
        <fullName evidence="2">Bile acid:sodium symporter family protein</fullName>
    </submittedName>
</protein>
<organism evidence="2 3">
    <name type="scientific">Saccharopolyspora cebuensis</name>
    <dbReference type="NCBI Taxonomy" id="418759"/>
    <lineage>
        <taxon>Bacteria</taxon>
        <taxon>Bacillati</taxon>
        <taxon>Actinomycetota</taxon>
        <taxon>Actinomycetes</taxon>
        <taxon>Pseudonocardiales</taxon>
        <taxon>Pseudonocardiaceae</taxon>
        <taxon>Saccharopolyspora</taxon>
    </lineage>
</organism>
<comment type="caution">
    <text evidence="2">The sequence shown here is derived from an EMBL/GenBank/DDBJ whole genome shotgun (WGS) entry which is preliminary data.</text>
</comment>
<evidence type="ECO:0000256" key="1">
    <source>
        <dbReference type="SAM" id="Phobius"/>
    </source>
</evidence>
<feature type="transmembrane region" description="Helical" evidence="1">
    <location>
        <begin position="45"/>
        <end position="63"/>
    </location>
</feature>
<feature type="transmembrane region" description="Helical" evidence="1">
    <location>
        <begin position="207"/>
        <end position="226"/>
    </location>
</feature>
<dbReference type="Proteomes" id="UP001564626">
    <property type="component" value="Unassembled WGS sequence"/>
</dbReference>